<proteinExistence type="predicted"/>
<evidence type="ECO:0000256" key="1">
    <source>
        <dbReference type="SAM" id="MobiDB-lite"/>
    </source>
</evidence>
<dbReference type="EMBL" id="MG646922">
    <property type="protein sequence ID" value="AUG31438.1"/>
    <property type="molecule type" value="Genomic_RNA"/>
</dbReference>
<evidence type="ECO:0000313" key="2">
    <source>
        <dbReference type="EMBL" id="AUG31438.1"/>
    </source>
</evidence>
<evidence type="ECO:0008006" key="3">
    <source>
        <dbReference type="Google" id="ProtNLM"/>
    </source>
</evidence>
<feature type="compositionally biased region" description="Low complexity" evidence="1">
    <location>
        <begin position="147"/>
        <end position="163"/>
    </location>
</feature>
<reference evidence="2" key="1">
    <citation type="submission" date="2017-12" db="EMBL/GenBank/DDBJ databases">
        <title>Genomic characterisation and evolutionary relationship of Groundnut rosette virus from in western Kenya.</title>
        <authorList>
            <person name="Wainaina J.M."/>
            <person name="Kubtako L."/>
            <person name="Harvey J."/>
            <person name="Ateka E."/>
            <person name="Makori T."/>
            <person name="Karanja D."/>
            <person name="Kehoe M.A."/>
            <person name="Boykin L.M."/>
        </authorList>
    </citation>
    <scope>NUCLEOTIDE SEQUENCE</scope>
    <source>
        <strain evidence="2">SRF57</strain>
    </source>
</reference>
<feature type="region of interest" description="Disordered" evidence="1">
    <location>
        <begin position="1"/>
        <end position="167"/>
    </location>
</feature>
<feature type="region of interest" description="Disordered" evidence="1">
    <location>
        <begin position="206"/>
        <end position="276"/>
    </location>
</feature>
<name>A0A2H4ZLS1_9TOMB</name>
<protein>
    <recommendedName>
        <fullName evidence="3">Long-distance movement protein</fullName>
    </recommendedName>
</protein>
<dbReference type="InterPro" id="IPR006902">
    <property type="entry name" value="Umbravirus_LDM"/>
</dbReference>
<dbReference type="Pfam" id="PF04817">
    <property type="entry name" value="Umbravirus_LDM"/>
    <property type="match status" value="1"/>
</dbReference>
<sequence>MAMTPRDAGESYHELTWSNTTSPERRDSTTASRGQWPEGIMSSIINVFASGKGRDTGRTPRSTVWRGHRTGAPRDKPWGAHTPSRRPTGGVHPATTSKDPNENIRGPSASATHQKHGGSAVSGKSRGGVYTPRTRRRTRRSGGVDSRQFAAQPQQRRAATAIPPERRAQIDGLLSPLLDTFDGQIQGDAALLRYCVGAFKRELRRRRKPVQPAHNVAASGGKPSPQLLTEAAKDAEDLPGNGEGRTGKSDQQEVLHSGGSVPAVCADCGKPAANRW</sequence>
<accession>A0A2H4ZLS1</accession>
<organism evidence="2">
    <name type="scientific">Groundnut rosette virus</name>
    <dbReference type="NCBI Taxonomy" id="47740"/>
    <lineage>
        <taxon>Viruses</taxon>
        <taxon>Riboviria</taxon>
        <taxon>Orthornavirae</taxon>
        <taxon>Kitrinoviricota</taxon>
        <taxon>Tolucaviricetes</taxon>
        <taxon>Tolivirales</taxon>
        <taxon>Tombusviridae</taxon>
        <taxon>Calvusvirinae</taxon>
        <taxon>Umbravirus</taxon>
        <taxon>Umbravirus arachidis</taxon>
    </lineage>
</organism>